<evidence type="ECO:0008006" key="3">
    <source>
        <dbReference type="Google" id="ProtNLM"/>
    </source>
</evidence>
<organism evidence="1 2">
    <name type="scientific">Micromonospora luteifusca</name>
    <dbReference type="NCBI Taxonomy" id="709860"/>
    <lineage>
        <taxon>Bacteria</taxon>
        <taxon>Bacillati</taxon>
        <taxon>Actinomycetota</taxon>
        <taxon>Actinomycetes</taxon>
        <taxon>Micromonosporales</taxon>
        <taxon>Micromonosporaceae</taxon>
        <taxon>Micromonospora</taxon>
    </lineage>
</organism>
<dbReference type="RefSeq" id="WP_204944038.1">
    <property type="nucleotide sequence ID" value="NZ_JAFBBP010000001.1"/>
</dbReference>
<evidence type="ECO:0000313" key="2">
    <source>
        <dbReference type="Proteomes" id="UP000764837"/>
    </source>
</evidence>
<evidence type="ECO:0000313" key="1">
    <source>
        <dbReference type="EMBL" id="MBM7493311.1"/>
    </source>
</evidence>
<sequence>MSKTVAVILDDSHWLWAYDVSLAILAVEVLHVAEAADLESEPWWDDLRRDLSMAVIAQGSLGLEVPAGLTDRQREHLLELLAVAAQRLRARRHITAEEAAEHYVVDQQPVFLRGASSVDTAPVADLAVAVINLIRGDLPPPPPGSTAWFYGDGPPRGL</sequence>
<comment type="caution">
    <text evidence="1">The sequence shown here is derived from an EMBL/GenBank/DDBJ whole genome shotgun (WGS) entry which is preliminary data.</text>
</comment>
<accession>A0ABS2LYQ5</accession>
<dbReference type="EMBL" id="JAFBBP010000001">
    <property type="protein sequence ID" value="MBM7493311.1"/>
    <property type="molecule type" value="Genomic_DNA"/>
</dbReference>
<reference evidence="1 2" key="1">
    <citation type="submission" date="2021-01" db="EMBL/GenBank/DDBJ databases">
        <title>Sequencing the genomes of 1000 actinobacteria strains.</title>
        <authorList>
            <person name="Klenk H.-P."/>
        </authorList>
    </citation>
    <scope>NUCLEOTIDE SEQUENCE [LARGE SCALE GENOMIC DNA]</scope>
    <source>
        <strain evidence="1 2">DSM 100204</strain>
    </source>
</reference>
<protein>
    <recommendedName>
        <fullName evidence="3">DUF3800 domain-containing protein</fullName>
    </recommendedName>
</protein>
<proteinExistence type="predicted"/>
<keyword evidence="2" id="KW-1185">Reference proteome</keyword>
<dbReference type="Proteomes" id="UP000764837">
    <property type="component" value="Unassembled WGS sequence"/>
</dbReference>
<name>A0ABS2LYQ5_9ACTN</name>
<gene>
    <name evidence="1" type="ORF">JOD64_004533</name>
</gene>